<protein>
    <submittedName>
        <fullName evidence="2">Uncharacterized protein</fullName>
    </submittedName>
</protein>
<sequence length="114" mass="12643">MGSAVSTTSMVNKCSRSTVPSGVPHTEHTTPNTVAIIKPFKPQFSASKTQDDAVAPVMSPSRETLDSAWTSGNALHRQDSKKKQYRRCSKPPSYRKIVEQVNSSPYKFNYFTCD</sequence>
<accession>A0A7J7KL63</accession>
<organism evidence="2 3">
    <name type="scientific">Bugula neritina</name>
    <name type="common">Brown bryozoan</name>
    <name type="synonym">Sertularia neritina</name>
    <dbReference type="NCBI Taxonomy" id="10212"/>
    <lineage>
        <taxon>Eukaryota</taxon>
        <taxon>Metazoa</taxon>
        <taxon>Spiralia</taxon>
        <taxon>Lophotrochozoa</taxon>
        <taxon>Bryozoa</taxon>
        <taxon>Gymnolaemata</taxon>
        <taxon>Cheilostomatida</taxon>
        <taxon>Flustrina</taxon>
        <taxon>Buguloidea</taxon>
        <taxon>Bugulidae</taxon>
        <taxon>Bugula</taxon>
    </lineage>
</organism>
<feature type="compositionally biased region" description="Polar residues" evidence="1">
    <location>
        <begin position="1"/>
        <end position="20"/>
    </location>
</feature>
<gene>
    <name evidence="2" type="ORF">EB796_002552</name>
</gene>
<dbReference type="EMBL" id="VXIV02000302">
    <property type="protein sequence ID" value="KAF6039115.1"/>
    <property type="molecule type" value="Genomic_DNA"/>
</dbReference>
<evidence type="ECO:0000313" key="3">
    <source>
        <dbReference type="Proteomes" id="UP000593567"/>
    </source>
</evidence>
<proteinExistence type="predicted"/>
<feature type="region of interest" description="Disordered" evidence="1">
    <location>
        <begin position="1"/>
        <end position="31"/>
    </location>
</feature>
<dbReference type="Proteomes" id="UP000593567">
    <property type="component" value="Unassembled WGS sequence"/>
</dbReference>
<evidence type="ECO:0000313" key="2">
    <source>
        <dbReference type="EMBL" id="KAF6039115.1"/>
    </source>
</evidence>
<comment type="caution">
    <text evidence="2">The sequence shown here is derived from an EMBL/GenBank/DDBJ whole genome shotgun (WGS) entry which is preliminary data.</text>
</comment>
<name>A0A7J7KL63_BUGNE</name>
<dbReference type="AlphaFoldDB" id="A0A7J7KL63"/>
<evidence type="ECO:0000256" key="1">
    <source>
        <dbReference type="SAM" id="MobiDB-lite"/>
    </source>
</evidence>
<feature type="region of interest" description="Disordered" evidence="1">
    <location>
        <begin position="64"/>
        <end position="91"/>
    </location>
</feature>
<keyword evidence="3" id="KW-1185">Reference proteome</keyword>
<reference evidence="2" key="1">
    <citation type="submission" date="2020-06" db="EMBL/GenBank/DDBJ databases">
        <title>Draft genome of Bugula neritina, a colonial animal packing powerful symbionts and potential medicines.</title>
        <authorList>
            <person name="Rayko M."/>
        </authorList>
    </citation>
    <scope>NUCLEOTIDE SEQUENCE [LARGE SCALE GENOMIC DNA]</scope>
    <source>
        <strain evidence="2">Kwan_BN1</strain>
    </source>
</reference>